<sequence length="61" mass="7149">MPTELTILTTTDSSLFLFVRVIPGVTEIINSIPEEHCLYYYVKKERCWNDLTNLHHVVKVK</sequence>
<dbReference type="STRING" id="1121409.SAMN02745124_02979"/>
<protein>
    <submittedName>
        <fullName evidence="1">Uncharacterized protein</fullName>
    </submittedName>
</protein>
<proteinExistence type="predicted"/>
<dbReference type="EMBL" id="FQXS01000019">
    <property type="protein sequence ID" value="SHH97794.1"/>
    <property type="molecule type" value="Genomic_DNA"/>
</dbReference>
<evidence type="ECO:0000313" key="1">
    <source>
        <dbReference type="EMBL" id="SHH97794.1"/>
    </source>
</evidence>
<dbReference type="AlphaFoldDB" id="A0A1M5XE70"/>
<organism evidence="1 2">
    <name type="scientific">Desulfofustis glycolicus DSM 9705</name>
    <dbReference type="NCBI Taxonomy" id="1121409"/>
    <lineage>
        <taxon>Bacteria</taxon>
        <taxon>Pseudomonadati</taxon>
        <taxon>Thermodesulfobacteriota</taxon>
        <taxon>Desulfobulbia</taxon>
        <taxon>Desulfobulbales</taxon>
        <taxon>Desulfocapsaceae</taxon>
        <taxon>Desulfofustis</taxon>
    </lineage>
</organism>
<accession>A0A1M5XE70</accession>
<reference evidence="1 2" key="1">
    <citation type="submission" date="2016-11" db="EMBL/GenBank/DDBJ databases">
        <authorList>
            <person name="Jaros S."/>
            <person name="Januszkiewicz K."/>
            <person name="Wedrychowicz H."/>
        </authorList>
    </citation>
    <scope>NUCLEOTIDE SEQUENCE [LARGE SCALE GENOMIC DNA]</scope>
    <source>
        <strain evidence="1 2">DSM 9705</strain>
    </source>
</reference>
<name>A0A1M5XE70_9BACT</name>
<evidence type="ECO:0000313" key="2">
    <source>
        <dbReference type="Proteomes" id="UP000184139"/>
    </source>
</evidence>
<gene>
    <name evidence="1" type="ORF">SAMN02745124_02979</name>
</gene>
<keyword evidence="2" id="KW-1185">Reference proteome</keyword>
<dbReference type="Proteomes" id="UP000184139">
    <property type="component" value="Unassembled WGS sequence"/>
</dbReference>